<evidence type="ECO:0000259" key="1">
    <source>
        <dbReference type="Pfam" id="PF01609"/>
    </source>
</evidence>
<evidence type="ECO:0000313" key="2">
    <source>
        <dbReference type="EMBL" id="AHD23177.1"/>
    </source>
</evidence>
<organism evidence="2 3">
    <name type="scientific">Rhodococcus pyridinivorans SB3094</name>
    <dbReference type="NCBI Taxonomy" id="1435356"/>
    <lineage>
        <taxon>Bacteria</taxon>
        <taxon>Bacillati</taxon>
        <taxon>Actinomycetota</taxon>
        <taxon>Actinomycetes</taxon>
        <taxon>Mycobacteriales</taxon>
        <taxon>Nocardiaceae</taxon>
        <taxon>Rhodococcus</taxon>
    </lineage>
</organism>
<dbReference type="NCBIfam" id="NF033559">
    <property type="entry name" value="transpos_IS1634"/>
    <property type="match status" value="1"/>
</dbReference>
<proteinExistence type="predicted"/>
<name>V9XP96_9NOCA</name>
<accession>V9XP96</accession>
<dbReference type="HOGENOM" id="CLU_125855_0_0_11"/>
<feature type="domain" description="Transposase IS4-like" evidence="1">
    <location>
        <begin position="30"/>
        <end position="144"/>
    </location>
</feature>
<gene>
    <name evidence="2" type="ORF">Y013_22465</name>
</gene>
<reference evidence="2 3" key="1">
    <citation type="journal article" date="2014" name="Genome Announc.">
        <title>Complete Genome of Rhodococcus pyridinivorans SB3094, a Methyl-Ethyl-Ketone-Degrading Bacterium Used for Bioaugmentation.</title>
        <authorList>
            <person name="Dueholm M.S."/>
            <person name="Albertsen M."/>
            <person name="D'Imperio S."/>
            <person name="Tale V.P."/>
            <person name="Lewis D."/>
            <person name="Nielsen P.H."/>
            <person name="Nielsen J.L."/>
        </authorList>
    </citation>
    <scope>NUCLEOTIDE SEQUENCE [LARGE SCALE GENOMIC DNA]</scope>
    <source>
        <strain evidence="2 3">SB3094</strain>
    </source>
</reference>
<protein>
    <submittedName>
        <fullName evidence="2">Transposase</fullName>
    </submittedName>
</protein>
<dbReference type="EMBL" id="CP006996">
    <property type="protein sequence ID" value="AHD23177.1"/>
    <property type="molecule type" value="Genomic_DNA"/>
</dbReference>
<evidence type="ECO:0000313" key="3">
    <source>
        <dbReference type="Proteomes" id="UP000018781"/>
    </source>
</evidence>
<sequence length="203" mass="22833">MNKRAEPIWNPTRDTTSWRAIWQYTRKRAVRDNQTLNAQEARARAVVDGTHRAKATRFVRTTTAGQQLEDAALARARSLVGLKGYVTNIPATLMEPGEVIGKYHDLWHVEQSFRMSKTDLRARPMFHRPRDAIEAHLTIVFAALAVARCVQDQTGIAIARLVKQLRPLRTSTIAINGAVQDFPPQISAAEQEILTRLGFESGH</sequence>
<dbReference type="InterPro" id="IPR002559">
    <property type="entry name" value="Transposase_11"/>
</dbReference>
<dbReference type="PATRIC" id="fig|1435356.3.peg.4524"/>
<dbReference type="eggNOG" id="COG5421">
    <property type="taxonomic scope" value="Bacteria"/>
</dbReference>
<dbReference type="Proteomes" id="UP000018781">
    <property type="component" value="Chromosome"/>
</dbReference>
<dbReference type="SUPFAM" id="SSF53098">
    <property type="entry name" value="Ribonuclease H-like"/>
    <property type="match status" value="1"/>
</dbReference>
<dbReference type="InterPro" id="IPR047654">
    <property type="entry name" value="IS1634_transpos"/>
</dbReference>
<dbReference type="InterPro" id="IPR012337">
    <property type="entry name" value="RNaseH-like_sf"/>
</dbReference>
<dbReference type="KEGG" id="rpy:Y013_22465"/>
<dbReference type="AlphaFoldDB" id="V9XP96"/>
<dbReference type="Pfam" id="PF01609">
    <property type="entry name" value="DDE_Tnp_1"/>
    <property type="match status" value="1"/>
</dbReference>
<dbReference type="GO" id="GO:0004803">
    <property type="term" value="F:transposase activity"/>
    <property type="evidence" value="ECO:0007669"/>
    <property type="project" value="InterPro"/>
</dbReference>
<dbReference type="GO" id="GO:0006313">
    <property type="term" value="P:DNA transposition"/>
    <property type="evidence" value="ECO:0007669"/>
    <property type="project" value="InterPro"/>
</dbReference>
<dbReference type="GO" id="GO:0003677">
    <property type="term" value="F:DNA binding"/>
    <property type="evidence" value="ECO:0007669"/>
    <property type="project" value="InterPro"/>
</dbReference>